<proteinExistence type="predicted"/>
<reference evidence="1 2" key="1">
    <citation type="journal article" date="2012" name="J. Bacteriol.">
        <title>Complete genome sequence of Mycoplasma haemocanis strain Illinois.</title>
        <authorList>
            <person name="do Nascimento N.C."/>
            <person name="Guimaraes A.M."/>
            <person name="Santos A.P."/>
            <person name="Sanmiguel P.J."/>
            <person name="Messick J.B."/>
        </authorList>
    </citation>
    <scope>NUCLEOTIDE SEQUENCE [LARGE SCALE GENOMIC DNA]</scope>
    <source>
        <strain evidence="1 2">Illinois</strain>
    </source>
</reference>
<accession>H6N7A4</accession>
<organism evidence="1 2">
    <name type="scientific">Mycoplasma haemocanis (strain Illinois)</name>
    <dbReference type="NCBI Taxonomy" id="1111676"/>
    <lineage>
        <taxon>Bacteria</taxon>
        <taxon>Bacillati</taxon>
        <taxon>Mycoplasmatota</taxon>
        <taxon>Mollicutes</taxon>
        <taxon>Mycoplasmataceae</taxon>
        <taxon>Mycoplasma</taxon>
    </lineage>
</organism>
<dbReference type="KEGG" id="mhe:MHC_03330"/>
<dbReference type="OrthoDB" id="9827135at2"/>
<evidence type="ECO:0000313" key="2">
    <source>
        <dbReference type="Proteomes" id="UP000009135"/>
    </source>
</evidence>
<sequence>MSKAIVASLAGIGSVGGGLGAYKLYSSFSKEKVIPNQTIFDKLKGEKFSPLGTGADDEQHWTKIKGEYEKAKNDLSKVFSSNVDELKDKCKEALAKPESDSDYQKAKRWCVTPVTIKDYLTQFNVKALDITGNTNESEWTSKVGEYEKSENESARISDLKTLTESKKWEQLRNKCGTIVGKHSYEESFSELLDQSKPWCFVAS</sequence>
<gene>
    <name evidence="1" type="ordered locus">MHC_03330</name>
</gene>
<dbReference type="STRING" id="1111676.MHC_03330"/>
<dbReference type="EMBL" id="CP003199">
    <property type="protein sequence ID" value="AEW45526.1"/>
    <property type="molecule type" value="Genomic_DNA"/>
</dbReference>
<evidence type="ECO:0000313" key="1">
    <source>
        <dbReference type="EMBL" id="AEW45526.1"/>
    </source>
</evidence>
<protein>
    <submittedName>
        <fullName evidence="1">Uncharacterized protein</fullName>
    </submittedName>
</protein>
<dbReference type="AlphaFoldDB" id="H6N7A4"/>
<keyword evidence="2" id="KW-1185">Reference proteome</keyword>
<dbReference type="HOGENOM" id="CLU_098620_3_0_14"/>
<dbReference type="Proteomes" id="UP000009135">
    <property type="component" value="Chromosome"/>
</dbReference>
<name>H6N7A4_MYCHN</name>